<dbReference type="Proteomes" id="UP000198928">
    <property type="component" value="Unassembled WGS sequence"/>
</dbReference>
<organism evidence="2 3">
    <name type="scientific">Streptomyces pini</name>
    <dbReference type="NCBI Taxonomy" id="1520580"/>
    <lineage>
        <taxon>Bacteria</taxon>
        <taxon>Bacillati</taxon>
        <taxon>Actinomycetota</taxon>
        <taxon>Actinomycetes</taxon>
        <taxon>Kitasatosporales</taxon>
        <taxon>Streptomycetaceae</taxon>
        <taxon>Streptomyces</taxon>
    </lineage>
</organism>
<evidence type="ECO:0000313" key="2">
    <source>
        <dbReference type="EMBL" id="SFL45501.1"/>
    </source>
</evidence>
<proteinExistence type="predicted"/>
<keyword evidence="3" id="KW-1185">Reference proteome</keyword>
<evidence type="ECO:0000256" key="1">
    <source>
        <dbReference type="SAM" id="MobiDB-lite"/>
    </source>
</evidence>
<gene>
    <name evidence="2" type="ORF">SAMN05192584_11936</name>
</gene>
<dbReference type="EMBL" id="FOSG01000019">
    <property type="protein sequence ID" value="SFL45501.1"/>
    <property type="molecule type" value="Genomic_DNA"/>
</dbReference>
<dbReference type="AlphaFoldDB" id="A0A1I4HV53"/>
<dbReference type="SUPFAM" id="SSF55961">
    <property type="entry name" value="Bet v1-like"/>
    <property type="match status" value="1"/>
</dbReference>
<feature type="compositionally biased region" description="Acidic residues" evidence="1">
    <location>
        <begin position="208"/>
        <end position="226"/>
    </location>
</feature>
<evidence type="ECO:0000313" key="3">
    <source>
        <dbReference type="Proteomes" id="UP000198928"/>
    </source>
</evidence>
<name>A0A1I4HV53_9ACTN</name>
<protein>
    <submittedName>
        <fullName evidence="2">Uncharacterized membrane protein</fullName>
    </submittedName>
</protein>
<accession>A0A1I4HV53</accession>
<dbReference type="RefSeq" id="WP_093851552.1">
    <property type="nucleotide sequence ID" value="NZ_FOSG01000019.1"/>
</dbReference>
<reference evidence="3" key="1">
    <citation type="submission" date="2016-10" db="EMBL/GenBank/DDBJ databases">
        <authorList>
            <person name="Varghese N."/>
            <person name="Submissions S."/>
        </authorList>
    </citation>
    <scope>NUCLEOTIDE SEQUENCE [LARGE SCALE GENOMIC DNA]</scope>
    <source>
        <strain evidence="3">PL19</strain>
    </source>
</reference>
<sequence length="226" mass="23705">MADAADGRRRTAVATVATAVPAAGRLLEASGGRAAASARHLLLAAARGLGEVRERAGAAARPLTVGECVEVGVPVREAYDRWLEFLEDGAGDEASHGARVLWPGRGRTVRVTDRIPGDLVVWDAHDSRAAVRGVATFHQPAGNLTRVLVVLEYRPRSLPERAAGLWHAQARRVRLDLADFQRSVSLGIEVDDGGAALDGDGGSGDPADAADEAGEVNEAGEVEEVR</sequence>
<feature type="region of interest" description="Disordered" evidence="1">
    <location>
        <begin position="191"/>
        <end position="226"/>
    </location>
</feature>